<evidence type="ECO:0000259" key="1">
    <source>
        <dbReference type="Pfam" id="PF12762"/>
    </source>
</evidence>
<dbReference type="AlphaFoldDB" id="A0A914DWX7"/>
<dbReference type="InterPro" id="IPR024445">
    <property type="entry name" value="Tnp_ISXO2-like"/>
</dbReference>
<dbReference type="WBParaSite" id="ACRNAN_scaffold4354.g9351.t1">
    <property type="protein sequence ID" value="ACRNAN_scaffold4354.g9351.t1"/>
    <property type="gene ID" value="ACRNAN_scaffold4354.g9351"/>
</dbReference>
<evidence type="ECO:0000313" key="2">
    <source>
        <dbReference type="Proteomes" id="UP000887540"/>
    </source>
</evidence>
<reference evidence="3" key="1">
    <citation type="submission" date="2022-11" db="UniProtKB">
        <authorList>
            <consortium name="WormBaseParasite"/>
        </authorList>
    </citation>
    <scope>IDENTIFICATION</scope>
</reference>
<organism evidence="2 3">
    <name type="scientific">Acrobeloides nanus</name>
    <dbReference type="NCBI Taxonomy" id="290746"/>
    <lineage>
        <taxon>Eukaryota</taxon>
        <taxon>Metazoa</taxon>
        <taxon>Ecdysozoa</taxon>
        <taxon>Nematoda</taxon>
        <taxon>Chromadorea</taxon>
        <taxon>Rhabditida</taxon>
        <taxon>Tylenchina</taxon>
        <taxon>Cephalobomorpha</taxon>
        <taxon>Cephaloboidea</taxon>
        <taxon>Cephalobidae</taxon>
        <taxon>Acrobeloides</taxon>
    </lineage>
</organism>
<proteinExistence type="predicted"/>
<dbReference type="PANTHER" id="PTHR47163">
    <property type="entry name" value="DDE_TNP_IS1595 DOMAIN-CONTAINING PROTEIN"/>
    <property type="match status" value="1"/>
</dbReference>
<dbReference type="InterPro" id="IPR053164">
    <property type="entry name" value="IS1016-like_transposase"/>
</dbReference>
<protein>
    <submittedName>
        <fullName evidence="3">ISXO2-like transposase domain-containing protein</fullName>
    </submittedName>
</protein>
<accession>A0A914DWX7</accession>
<dbReference type="PANTHER" id="PTHR47163:SF2">
    <property type="entry name" value="SI:DKEY-17M8.2"/>
    <property type="match status" value="1"/>
</dbReference>
<name>A0A914DWX7_9BILA</name>
<dbReference type="Proteomes" id="UP000887540">
    <property type="component" value="Unplaced"/>
</dbReference>
<keyword evidence="2" id="KW-1185">Reference proteome</keyword>
<dbReference type="Pfam" id="PF12762">
    <property type="entry name" value="DDE_Tnp_IS1595"/>
    <property type="match status" value="1"/>
</dbReference>
<sequence length="114" mass="13531">MISSSSLSSSDSHSIDCWKGYRTEELEEAGFEHFKVNHKYNFLNPDDPNIHTQTVERMWGSAKWRNKKHRETARHHLKSYLAEFMWRQHIGKENPFEAILQGIKDYWPPVSSRV</sequence>
<evidence type="ECO:0000313" key="3">
    <source>
        <dbReference type="WBParaSite" id="ACRNAN_scaffold4354.g9351.t1"/>
    </source>
</evidence>
<feature type="domain" description="ISXO2-like transposase" evidence="1">
    <location>
        <begin position="24"/>
        <end position="88"/>
    </location>
</feature>